<dbReference type="RefSeq" id="WP_036310834.1">
    <property type="nucleotide sequence ID" value="NZ_JFYO01000005.1"/>
</dbReference>
<keyword evidence="1" id="KW-0472">Membrane</keyword>
<feature type="transmembrane region" description="Helical" evidence="1">
    <location>
        <begin position="74"/>
        <end position="93"/>
    </location>
</feature>
<keyword evidence="1" id="KW-0812">Transmembrane</keyword>
<dbReference type="OrthoDB" id="3253728at2"/>
<feature type="transmembrane region" description="Helical" evidence="1">
    <location>
        <begin position="253"/>
        <end position="275"/>
    </location>
</feature>
<feature type="transmembrane region" description="Helical" evidence="1">
    <location>
        <begin position="99"/>
        <end position="116"/>
    </location>
</feature>
<name>A0A031FS92_9MICO</name>
<dbReference type="Proteomes" id="UP000024001">
    <property type="component" value="Unassembled WGS sequence"/>
</dbReference>
<gene>
    <name evidence="2" type="ORF">BW34_01460</name>
</gene>
<feature type="transmembrane region" description="Helical" evidence="1">
    <location>
        <begin position="367"/>
        <end position="391"/>
    </location>
</feature>
<feature type="transmembrane region" description="Helical" evidence="1">
    <location>
        <begin position="128"/>
        <end position="148"/>
    </location>
</feature>
<dbReference type="PATRIC" id="fig|273677.3.peg.1440"/>
<evidence type="ECO:0000313" key="3">
    <source>
        <dbReference type="Proteomes" id="UP000024001"/>
    </source>
</evidence>
<comment type="caution">
    <text evidence="2">The sequence shown here is derived from an EMBL/GenBank/DDBJ whole genome shotgun (WGS) entry which is preliminary data.</text>
</comment>
<protein>
    <submittedName>
        <fullName evidence="2">Putative integral membrane protein</fullName>
    </submittedName>
</protein>
<organism evidence="2 3">
    <name type="scientific">Microbacterium oleivorans</name>
    <dbReference type="NCBI Taxonomy" id="273677"/>
    <lineage>
        <taxon>Bacteria</taxon>
        <taxon>Bacillati</taxon>
        <taxon>Actinomycetota</taxon>
        <taxon>Actinomycetes</taxon>
        <taxon>Micrococcales</taxon>
        <taxon>Microbacteriaceae</taxon>
        <taxon>Microbacterium</taxon>
    </lineage>
</organism>
<feature type="transmembrane region" description="Helical" evidence="1">
    <location>
        <begin position="214"/>
        <end position="241"/>
    </location>
</feature>
<sequence length="434" mass="45679">MSNGMLVIAALTACLTAGLAAMFLSRAPRLSFAVWILAAFLLPVWVGLNVGFFMSAITLLTLGLVVLHSGRFRLAGPDVFMLLFVGMIALLFAAKQVELTYLVSGLLELALPYFWGRIIYERVGSRTVAAWIAGAAVGVAFLAIIEFLTGSNFFVLIPGYEPLRATWAPLQPRAGFLRVEGAFGHSIALGGVLAMSAAFVLAAQMRAWAKIVGLSVVGIAVVLTFSRIGIITFVLSVVLSILVLRSVGTTTRWLVAGLLTVGLLVLVPFLDTVFLDAGGEAGGSADYRGSLTVLLSQVHLIGGATGWEDLVVGDVYLGSFTASTDNAFISVLLRYGYLPTAALFAALAGAVIFAIRTQRMSPAAVAIVAQLPGLFAVAFITQYGVLLWFVVGVAVAGSLTSSTKEADVPETADRSREEIMIMDGAGFGSSSRGR</sequence>
<dbReference type="eggNOG" id="ENOG5030EQS">
    <property type="taxonomic scope" value="Bacteria"/>
</dbReference>
<feature type="transmembrane region" description="Helical" evidence="1">
    <location>
        <begin position="327"/>
        <end position="355"/>
    </location>
</feature>
<feature type="transmembrane region" description="Helical" evidence="1">
    <location>
        <begin position="182"/>
        <end position="202"/>
    </location>
</feature>
<accession>A0A031FS92</accession>
<proteinExistence type="predicted"/>
<feature type="transmembrane region" description="Helical" evidence="1">
    <location>
        <begin position="43"/>
        <end position="67"/>
    </location>
</feature>
<keyword evidence="1" id="KW-1133">Transmembrane helix</keyword>
<evidence type="ECO:0000313" key="2">
    <source>
        <dbReference type="EMBL" id="EZP27473.1"/>
    </source>
</evidence>
<evidence type="ECO:0000256" key="1">
    <source>
        <dbReference type="SAM" id="Phobius"/>
    </source>
</evidence>
<keyword evidence="3" id="KW-1185">Reference proteome</keyword>
<dbReference type="AlphaFoldDB" id="A0A031FS92"/>
<reference evidence="2 3" key="1">
    <citation type="submission" date="2014-03" db="EMBL/GenBank/DDBJ databases">
        <title>Draft Genome Sequences of 13 Willow Endophytes.</title>
        <authorList>
            <person name="Gan H.Y."/>
            <person name="Gan H.M."/>
            <person name="Savka M.A."/>
            <person name="Hudson A.O."/>
        </authorList>
    </citation>
    <scope>NUCLEOTIDE SEQUENCE [LARGE SCALE GENOMIC DNA]</scope>
    <source>
        <strain evidence="2 3">RIT293</strain>
    </source>
</reference>
<dbReference type="EMBL" id="JFYO01000005">
    <property type="protein sequence ID" value="EZP27473.1"/>
    <property type="molecule type" value="Genomic_DNA"/>
</dbReference>